<keyword evidence="3" id="KW-0804">Transcription</keyword>
<keyword evidence="2" id="KW-0238">DNA-binding</keyword>
<dbReference type="Gene3D" id="1.20.120.530">
    <property type="entry name" value="GntR ligand-binding domain-like"/>
    <property type="match status" value="1"/>
</dbReference>
<gene>
    <name evidence="5" type="ORF">RJ45_23180</name>
</gene>
<dbReference type="InterPro" id="IPR008920">
    <property type="entry name" value="TF_FadR/GntR_C"/>
</dbReference>
<dbReference type="InterPro" id="IPR011711">
    <property type="entry name" value="GntR_C"/>
</dbReference>
<dbReference type="SMART" id="SM00345">
    <property type="entry name" value="HTH_GNTR"/>
    <property type="match status" value="1"/>
</dbReference>
<dbReference type="InterPro" id="IPR036390">
    <property type="entry name" value="WH_DNA-bd_sf"/>
</dbReference>
<keyword evidence="1" id="KW-0805">Transcription regulation</keyword>
<feature type="domain" description="HTH gntR-type" evidence="4">
    <location>
        <begin position="12"/>
        <end position="80"/>
    </location>
</feature>
<accession>A0A0B9FX43</accession>
<dbReference type="CDD" id="cd07377">
    <property type="entry name" value="WHTH_GntR"/>
    <property type="match status" value="1"/>
</dbReference>
<name>A0A0B9FX43_9GAMM</name>
<dbReference type="EMBL" id="JWLZ01000206">
    <property type="protein sequence ID" value="KHT60699.1"/>
    <property type="molecule type" value="Genomic_DNA"/>
</dbReference>
<dbReference type="PANTHER" id="PTHR43537">
    <property type="entry name" value="TRANSCRIPTIONAL REGULATOR, GNTR FAMILY"/>
    <property type="match status" value="1"/>
</dbReference>
<evidence type="ECO:0000313" key="5">
    <source>
        <dbReference type="EMBL" id="KHT60699.1"/>
    </source>
</evidence>
<evidence type="ECO:0000259" key="4">
    <source>
        <dbReference type="PROSITE" id="PS50949"/>
    </source>
</evidence>
<dbReference type="PRINTS" id="PR00035">
    <property type="entry name" value="HTHGNTR"/>
</dbReference>
<dbReference type="InterPro" id="IPR000524">
    <property type="entry name" value="Tscrpt_reg_HTH_GntR"/>
</dbReference>
<comment type="caution">
    <text evidence="5">The sequence shown here is derived from an EMBL/GenBank/DDBJ whole genome shotgun (WGS) entry which is preliminary data.</text>
</comment>
<dbReference type="PANTHER" id="PTHR43537:SF44">
    <property type="entry name" value="GNTR FAMILY REGULATORY PROTEIN"/>
    <property type="match status" value="1"/>
</dbReference>
<dbReference type="AlphaFoldDB" id="A0A0B9FX43"/>
<evidence type="ECO:0000313" key="6">
    <source>
        <dbReference type="Proteomes" id="UP000031278"/>
    </source>
</evidence>
<dbReference type="Pfam" id="PF07729">
    <property type="entry name" value="FCD"/>
    <property type="match status" value="1"/>
</dbReference>
<proteinExistence type="predicted"/>
<dbReference type="SUPFAM" id="SSF46785">
    <property type="entry name" value="Winged helix' DNA-binding domain"/>
    <property type="match status" value="1"/>
</dbReference>
<dbReference type="SUPFAM" id="SSF48008">
    <property type="entry name" value="GntR ligand-binding domain-like"/>
    <property type="match status" value="1"/>
</dbReference>
<dbReference type="GO" id="GO:0003700">
    <property type="term" value="F:DNA-binding transcription factor activity"/>
    <property type="evidence" value="ECO:0007669"/>
    <property type="project" value="InterPro"/>
</dbReference>
<evidence type="ECO:0000256" key="1">
    <source>
        <dbReference type="ARBA" id="ARBA00023015"/>
    </source>
</evidence>
<dbReference type="InterPro" id="IPR036388">
    <property type="entry name" value="WH-like_DNA-bd_sf"/>
</dbReference>
<dbReference type="Pfam" id="PF00392">
    <property type="entry name" value="GntR"/>
    <property type="match status" value="1"/>
</dbReference>
<dbReference type="PROSITE" id="PS50949">
    <property type="entry name" value="HTH_GNTR"/>
    <property type="match status" value="1"/>
</dbReference>
<dbReference type="Gene3D" id="1.10.10.10">
    <property type="entry name" value="Winged helix-like DNA-binding domain superfamily/Winged helix DNA-binding domain"/>
    <property type="match status" value="1"/>
</dbReference>
<evidence type="ECO:0000256" key="2">
    <source>
        <dbReference type="ARBA" id="ARBA00023125"/>
    </source>
</evidence>
<organism evidence="5 6">
    <name type="scientific">Photobacterium gaetbulicola</name>
    <dbReference type="NCBI Taxonomy" id="1295392"/>
    <lineage>
        <taxon>Bacteria</taxon>
        <taxon>Pseudomonadati</taxon>
        <taxon>Pseudomonadota</taxon>
        <taxon>Gammaproteobacteria</taxon>
        <taxon>Vibrionales</taxon>
        <taxon>Vibrionaceae</taxon>
        <taxon>Photobacterium</taxon>
    </lineage>
</organism>
<sequence length="225" mass="25898">MDHDQQRRVTSRNLSYKLAESIGQQILRGETAPGDILPGEVELGEMYGVSRTAIREAIKMLAAKGMVLPRPRIGTRVLPKRNWNYLDQDLLAWLNFEQQGDLVSEFQRVRISLEPEAAALTALNANEADREELCRLMAEMHALGEQFDQERWVDVDTRYHQLIYFASGNHFISPFGNLFKAVFESYFRVITREKLLKLELHQRVVDGIMARDPEAARQATIELLR</sequence>
<dbReference type="RefSeq" id="WP_039468267.1">
    <property type="nucleotide sequence ID" value="NZ_JWLZ01000206.1"/>
</dbReference>
<dbReference type="GO" id="GO:0003677">
    <property type="term" value="F:DNA binding"/>
    <property type="evidence" value="ECO:0007669"/>
    <property type="project" value="UniProtKB-KW"/>
</dbReference>
<dbReference type="SMART" id="SM00895">
    <property type="entry name" value="FCD"/>
    <property type="match status" value="1"/>
</dbReference>
<protein>
    <submittedName>
        <fullName evidence="5">GntR family transcriptional regulator</fullName>
    </submittedName>
</protein>
<reference evidence="5 6" key="1">
    <citation type="submission" date="2014-12" db="EMBL/GenBank/DDBJ databases">
        <title>Genome sequencing of Photobacterium gaetbulicola AD005a.</title>
        <authorList>
            <person name="Adrian T.G.S."/>
            <person name="Chan K.G."/>
        </authorList>
    </citation>
    <scope>NUCLEOTIDE SEQUENCE [LARGE SCALE GENOMIC DNA]</scope>
    <source>
        <strain evidence="5 6">AD005a</strain>
    </source>
</reference>
<dbReference type="Proteomes" id="UP000031278">
    <property type="component" value="Unassembled WGS sequence"/>
</dbReference>
<evidence type="ECO:0000256" key="3">
    <source>
        <dbReference type="ARBA" id="ARBA00023163"/>
    </source>
</evidence>